<dbReference type="RefSeq" id="XP_015885368.4">
    <property type="nucleotide sequence ID" value="XM_016029882.4"/>
</dbReference>
<protein>
    <submittedName>
        <fullName evidence="7">Suppressor protein MPT5 isoform X1</fullName>
    </submittedName>
</protein>
<dbReference type="InterPro" id="IPR011989">
    <property type="entry name" value="ARM-like"/>
</dbReference>
<feature type="repeat" description="Pumilio" evidence="4">
    <location>
        <begin position="631"/>
        <end position="673"/>
    </location>
</feature>
<evidence type="ECO:0000256" key="4">
    <source>
        <dbReference type="PROSITE-ProRule" id="PRU00317"/>
    </source>
</evidence>
<dbReference type="PROSITE" id="PS50302">
    <property type="entry name" value="PUM"/>
    <property type="match status" value="4"/>
</dbReference>
<dbReference type="SMR" id="A0A6P3ZXY7"/>
<proteinExistence type="predicted"/>
<dbReference type="SUPFAM" id="SSF48371">
    <property type="entry name" value="ARM repeat"/>
    <property type="match status" value="1"/>
</dbReference>
<dbReference type="InterPro" id="IPR033712">
    <property type="entry name" value="Pumilio_RNA-bd"/>
</dbReference>
<dbReference type="Proteomes" id="UP001652623">
    <property type="component" value="Chromosome 5"/>
</dbReference>
<organism evidence="6 7">
    <name type="scientific">Ziziphus jujuba</name>
    <name type="common">Chinese jujube</name>
    <name type="synonym">Ziziphus sativa</name>
    <dbReference type="NCBI Taxonomy" id="326968"/>
    <lineage>
        <taxon>Eukaryota</taxon>
        <taxon>Viridiplantae</taxon>
        <taxon>Streptophyta</taxon>
        <taxon>Embryophyta</taxon>
        <taxon>Tracheophyta</taxon>
        <taxon>Spermatophyta</taxon>
        <taxon>Magnoliopsida</taxon>
        <taxon>eudicotyledons</taxon>
        <taxon>Gunneridae</taxon>
        <taxon>Pentapetalae</taxon>
        <taxon>rosids</taxon>
        <taxon>fabids</taxon>
        <taxon>Rosales</taxon>
        <taxon>Rhamnaceae</taxon>
        <taxon>Paliureae</taxon>
        <taxon>Ziziphus</taxon>
    </lineage>
</organism>
<evidence type="ECO:0000256" key="2">
    <source>
        <dbReference type="ARBA" id="ARBA00022845"/>
    </source>
</evidence>
<feature type="repeat" description="Pumilio" evidence="4">
    <location>
        <begin position="450"/>
        <end position="487"/>
    </location>
</feature>
<feature type="repeat" description="Pumilio" evidence="4">
    <location>
        <begin position="527"/>
        <end position="562"/>
    </location>
</feature>
<dbReference type="InterPro" id="IPR033133">
    <property type="entry name" value="PUM-HD"/>
</dbReference>
<dbReference type="Gene3D" id="1.25.10.10">
    <property type="entry name" value="Leucine-rich Repeat Variant"/>
    <property type="match status" value="1"/>
</dbReference>
<evidence type="ECO:0000256" key="3">
    <source>
        <dbReference type="ARBA" id="ARBA00022884"/>
    </source>
</evidence>
<dbReference type="InterPro" id="IPR001313">
    <property type="entry name" value="Pumilio_RNA-bd_rpt"/>
</dbReference>
<dbReference type="InterPro" id="IPR016024">
    <property type="entry name" value="ARM-type_fold"/>
</dbReference>
<keyword evidence="1" id="KW-0677">Repeat</keyword>
<dbReference type="GO" id="GO:0005737">
    <property type="term" value="C:cytoplasm"/>
    <property type="evidence" value="ECO:0007669"/>
    <property type="project" value="TreeGrafter"/>
</dbReference>
<name>A0A6P3ZXY7_ZIZJJ</name>
<accession>A0A6P3ZXY7</accession>
<feature type="repeat" description="Pumilio" evidence="4">
    <location>
        <begin position="490"/>
        <end position="526"/>
    </location>
</feature>
<dbReference type="KEGG" id="zju:107420820"/>
<dbReference type="CDD" id="cd07920">
    <property type="entry name" value="Pumilio"/>
    <property type="match status" value="1"/>
</dbReference>
<evidence type="ECO:0000313" key="7">
    <source>
        <dbReference type="RefSeq" id="XP_015885368.4"/>
    </source>
</evidence>
<keyword evidence="2" id="KW-0810">Translation regulation</keyword>
<dbReference type="GO" id="GO:0006417">
    <property type="term" value="P:regulation of translation"/>
    <property type="evidence" value="ECO:0007669"/>
    <property type="project" value="UniProtKB-KW"/>
</dbReference>
<dbReference type="PANTHER" id="PTHR12537:SF138">
    <property type="entry name" value="PUMILIO HOMOLOG 7, CHLOROPLASTIC-RELATED"/>
    <property type="match status" value="1"/>
</dbReference>
<dbReference type="PROSITE" id="PS50303">
    <property type="entry name" value="PUM_HD"/>
    <property type="match status" value="1"/>
</dbReference>
<dbReference type="SMART" id="SM00025">
    <property type="entry name" value="Pumilio"/>
    <property type="match status" value="8"/>
</dbReference>
<evidence type="ECO:0000259" key="5">
    <source>
        <dbReference type="PROSITE" id="PS50303"/>
    </source>
</evidence>
<dbReference type="GO" id="GO:0003729">
    <property type="term" value="F:mRNA binding"/>
    <property type="evidence" value="ECO:0007669"/>
    <property type="project" value="TreeGrafter"/>
</dbReference>
<evidence type="ECO:0000256" key="1">
    <source>
        <dbReference type="ARBA" id="ARBA00022737"/>
    </source>
</evidence>
<dbReference type="AlphaFoldDB" id="A0A6P3ZXY7"/>
<keyword evidence="6" id="KW-1185">Reference proteome</keyword>
<reference evidence="7" key="1">
    <citation type="submission" date="2025-08" db="UniProtKB">
        <authorList>
            <consortium name="RefSeq"/>
        </authorList>
    </citation>
    <scope>IDENTIFICATION</scope>
    <source>
        <tissue evidence="7">Seedling</tissue>
    </source>
</reference>
<dbReference type="PANTHER" id="PTHR12537">
    <property type="entry name" value="RNA BINDING PROTEIN PUMILIO-RELATED"/>
    <property type="match status" value="1"/>
</dbReference>
<gene>
    <name evidence="7" type="primary">LOC107420820</name>
</gene>
<sequence>MMYKMAEEEKRVIEKTKKDDEHGNLLNGISSPYLNPHPLRLRCLHDDNQSITGLAIGRASLQPEFSFSDMSSSSSSVDSFPFSIPHEGTRKYHQRPSSHHLDKMGLDSKPPEFHINDEELVNDLGLSKNFYRMHISDKQKDGTQMKGFGIDPDEFRLRDGYIGGVTSWDFVNPGEYEGFNNNLSDYEAFQSSLPLDFDESKRSAFLGLRHGCNMGDSMRSPRTHFQVNALNSNPIYNKNQMSYLLGQKTEQDGGCNCKNVELLDQYTDRINLNDEFGCSKLYGMDSNGDNCLMGPFGSPRSLRPEVALNVNSNPSHNPSMMKERTKVNSAGGVTQALKHMKFAEGSSCEDGFIIEESCVNPGMRKGRKSSRSQKNCHGVMRVPNEQEKSSTFGGVCENGGRMSSDCPSTVRSMAEVQGYVYFLAKDQYGCRFLQRMLAEGNSRDVKIICNIIIGYVGEMMVNPFGNYLVQKLLDICSEEQRLQIVLMVTKEPGKLVQISLNTHGTRVVQKLIETLNARRHIALVMAALEPGFLELVKDLSGNHVIKRCLQCLSNEDNRFIFDAAAKFCIDVATHKHGCCVMQNCIAYSGGRFRRKLVTEVCRNGLTLAQDPFGNYVVQYIIELKIPSVSAELIYPFRGHFVRLSMQKFSSHVVEKCLEHFEESRSRIIHELISVSCFEQLLQDPYANYVIQSALAFTKGPLHASLVEAVRSHKMLRTSPYCKKIFSQNLLKNQEDDFIVQKHNVQRGNPKAPGLQQHL</sequence>
<dbReference type="InParanoid" id="A0A6P3ZXY7"/>
<dbReference type="Pfam" id="PF00806">
    <property type="entry name" value="PUF"/>
    <property type="match status" value="8"/>
</dbReference>
<keyword evidence="3" id="KW-0694">RNA-binding</keyword>
<feature type="domain" description="PUM-HD" evidence="5">
    <location>
        <begin position="391"/>
        <end position="732"/>
    </location>
</feature>
<dbReference type="GeneID" id="107420820"/>
<evidence type="ECO:0000313" key="6">
    <source>
        <dbReference type="Proteomes" id="UP001652623"/>
    </source>
</evidence>